<evidence type="ECO:0000256" key="1">
    <source>
        <dbReference type="SAM" id="MobiDB-lite"/>
    </source>
</evidence>
<feature type="region of interest" description="Disordered" evidence="1">
    <location>
        <begin position="1"/>
        <end position="100"/>
    </location>
</feature>
<dbReference type="EMBL" id="HBFB01008639">
    <property type="protein sequence ID" value="CAD8671742.1"/>
    <property type="molecule type" value="Transcribed_RNA"/>
</dbReference>
<gene>
    <name evidence="2" type="ORF">CLEI1391_LOCUS4878</name>
</gene>
<dbReference type="AlphaFoldDB" id="A0A7S0RA86"/>
<feature type="compositionally biased region" description="Basic residues" evidence="1">
    <location>
        <begin position="66"/>
        <end position="77"/>
    </location>
</feature>
<feature type="compositionally biased region" description="Polar residues" evidence="1">
    <location>
        <begin position="91"/>
        <end position="100"/>
    </location>
</feature>
<feature type="compositionally biased region" description="Acidic residues" evidence="1">
    <location>
        <begin position="35"/>
        <end position="44"/>
    </location>
</feature>
<reference evidence="2" key="1">
    <citation type="submission" date="2021-01" db="EMBL/GenBank/DDBJ databases">
        <authorList>
            <person name="Corre E."/>
            <person name="Pelletier E."/>
            <person name="Niang G."/>
            <person name="Scheremetjew M."/>
            <person name="Finn R."/>
            <person name="Kale V."/>
            <person name="Holt S."/>
            <person name="Cochrane G."/>
            <person name="Meng A."/>
            <person name="Brown T."/>
            <person name="Cohen L."/>
        </authorList>
    </citation>
    <scope>NUCLEOTIDE SEQUENCE</scope>
    <source>
        <strain evidence="2">SAG 11-49</strain>
    </source>
</reference>
<evidence type="ECO:0000313" key="2">
    <source>
        <dbReference type="EMBL" id="CAD8671742.1"/>
    </source>
</evidence>
<proteinExistence type="predicted"/>
<feature type="compositionally biased region" description="Low complexity" evidence="1">
    <location>
        <begin position="56"/>
        <end position="65"/>
    </location>
</feature>
<organism evidence="2">
    <name type="scientific">Chlamydomonas leiostraca</name>
    <dbReference type="NCBI Taxonomy" id="1034604"/>
    <lineage>
        <taxon>Eukaryota</taxon>
        <taxon>Viridiplantae</taxon>
        <taxon>Chlorophyta</taxon>
        <taxon>core chlorophytes</taxon>
        <taxon>Chlorophyceae</taxon>
        <taxon>CS clade</taxon>
        <taxon>Chlamydomonadales</taxon>
        <taxon>Chlamydomonadaceae</taxon>
        <taxon>Chlamydomonas</taxon>
    </lineage>
</organism>
<accession>A0A7S0RA86</accession>
<name>A0A7S0RA86_9CHLO</name>
<sequence length="100" mass="10525">MTGAQVDGRTQGTGTSVSGVGNGIAAGGMQADQNSDSDDSDDYPGDSSMVAKVRKQMAQQQQQQPARRKCAAQRRQRVQVDGGRQGLALPGSSQLLQRHP</sequence>
<protein>
    <submittedName>
        <fullName evidence="2">Uncharacterized protein</fullName>
    </submittedName>
</protein>